<feature type="signal peptide" evidence="3">
    <location>
        <begin position="1"/>
        <end position="18"/>
    </location>
</feature>
<comment type="caution">
    <text evidence="4">The sequence shown here is derived from an EMBL/GenBank/DDBJ whole genome shotgun (WGS) entry which is preliminary data.</text>
</comment>
<dbReference type="PANTHER" id="PTHR33657">
    <property type="entry name" value="DOMAIN PROTEIN, PUTATIVE (AFU_ORTHOLOGUE AFUA_5G00600)-RELATED"/>
    <property type="match status" value="1"/>
</dbReference>
<keyword evidence="3" id="KW-0732">Signal</keyword>
<dbReference type="AlphaFoldDB" id="A0AAD9M7X3"/>
<feature type="chain" id="PRO_5041941661" evidence="3">
    <location>
        <begin position="19"/>
        <end position="243"/>
    </location>
</feature>
<proteinExistence type="inferred from homology"/>
<dbReference type="Proteomes" id="UP001232148">
    <property type="component" value="Unassembled WGS sequence"/>
</dbReference>
<protein>
    <submittedName>
        <fullName evidence="4">Necrosis inducing protein</fullName>
    </submittedName>
</protein>
<evidence type="ECO:0000256" key="3">
    <source>
        <dbReference type="SAM" id="SignalP"/>
    </source>
</evidence>
<evidence type="ECO:0000313" key="5">
    <source>
        <dbReference type="Proteomes" id="UP001232148"/>
    </source>
</evidence>
<organism evidence="4 5">
    <name type="scientific">Colletotrichum zoysiae</name>
    <dbReference type="NCBI Taxonomy" id="1216348"/>
    <lineage>
        <taxon>Eukaryota</taxon>
        <taxon>Fungi</taxon>
        <taxon>Dikarya</taxon>
        <taxon>Ascomycota</taxon>
        <taxon>Pezizomycotina</taxon>
        <taxon>Sordariomycetes</taxon>
        <taxon>Hypocreomycetidae</taxon>
        <taxon>Glomerellales</taxon>
        <taxon>Glomerellaceae</taxon>
        <taxon>Colletotrichum</taxon>
        <taxon>Colletotrichum graminicola species complex</taxon>
    </lineage>
</organism>
<evidence type="ECO:0000256" key="2">
    <source>
        <dbReference type="ARBA" id="ARBA00023026"/>
    </source>
</evidence>
<reference evidence="4" key="1">
    <citation type="submission" date="2021-06" db="EMBL/GenBank/DDBJ databases">
        <title>Comparative genomics, transcriptomics and evolutionary studies reveal genomic signatures of adaptation to plant cell wall in hemibiotrophic fungi.</title>
        <authorList>
            <consortium name="DOE Joint Genome Institute"/>
            <person name="Baroncelli R."/>
            <person name="Diaz J.F."/>
            <person name="Benocci T."/>
            <person name="Peng M."/>
            <person name="Battaglia E."/>
            <person name="Haridas S."/>
            <person name="Andreopoulos W."/>
            <person name="Labutti K."/>
            <person name="Pangilinan J."/>
            <person name="Floch G.L."/>
            <person name="Makela M.R."/>
            <person name="Henrissat B."/>
            <person name="Grigoriev I.V."/>
            <person name="Crouch J.A."/>
            <person name="De Vries R.P."/>
            <person name="Sukno S.A."/>
            <person name="Thon M.R."/>
        </authorList>
    </citation>
    <scope>NUCLEOTIDE SEQUENCE</scope>
    <source>
        <strain evidence="4">MAFF235873</strain>
    </source>
</reference>
<dbReference type="InterPro" id="IPR008701">
    <property type="entry name" value="NPP1"/>
</dbReference>
<dbReference type="PANTHER" id="PTHR33657:SF8">
    <property type="entry name" value="DOMAIN PROTEIN, PUTATIVE (AFU_ORTHOLOGUE AFUA_5G00600)-RELATED"/>
    <property type="match status" value="1"/>
</dbReference>
<gene>
    <name evidence="4" type="ORF">LX32DRAFT_636769</name>
</gene>
<sequence length="243" mass="26377">MLVATILPFLGLLRAASCTPVDRLLDRRGTVGHDSLNPLPQQVMSNANGQAIARFNPLLHIASGCRPYTAVDEAGDISGGLKPTGKSDGNCKDTSKGQTYARIAQRNGKYGIMYAWYFPKDQPTDDISTGAHRHDWENVVVWINDPADPNPTILAGAASGHGEYKTTDFPPREGDSVKAEYFTDLLTNHELQFTGTVGSTYPVLDWDAMSATMQQALSNADFGSAEVPFKDSSFFSNLDKAFV</sequence>
<dbReference type="EMBL" id="MU842835">
    <property type="protein sequence ID" value="KAK2031963.1"/>
    <property type="molecule type" value="Genomic_DNA"/>
</dbReference>
<evidence type="ECO:0000313" key="4">
    <source>
        <dbReference type="EMBL" id="KAK2031963.1"/>
    </source>
</evidence>
<name>A0AAD9M7X3_9PEZI</name>
<dbReference type="PIRSF" id="PIRSF029958">
    <property type="entry name" value="Necrosis-inducing_protein"/>
    <property type="match status" value="1"/>
</dbReference>
<accession>A0AAD9M7X3</accession>
<keyword evidence="5" id="KW-1185">Reference proteome</keyword>
<comment type="similarity">
    <text evidence="1">Belongs to the Necrosis inducing protein (NPP1) family.</text>
</comment>
<evidence type="ECO:0000256" key="1">
    <source>
        <dbReference type="ARBA" id="ARBA00009520"/>
    </source>
</evidence>
<keyword evidence="2" id="KW-0843">Virulence</keyword>
<dbReference type="Pfam" id="PF05630">
    <property type="entry name" value="NPP1"/>
    <property type="match status" value="1"/>
</dbReference>